<reference evidence="1" key="1">
    <citation type="submission" date="2023-10" db="EMBL/GenBank/DDBJ databases">
        <authorList>
            <person name="Rodriguez Cubillos JULIANA M."/>
            <person name="De Vega J."/>
        </authorList>
    </citation>
    <scope>NUCLEOTIDE SEQUENCE</scope>
</reference>
<name>A0ACB0L746_TRIPR</name>
<accession>A0ACB0L746</accession>
<sequence length="381" mass="41353">MFSTVPQFADIDVETLQAEVDWRRSDTMTEIDNQCGCRTCWAYSVLSSIESVRKIKTGILEKLSSRELIDNCSDLDDALTYIMERGISLERDYPQSHCGKIFIAGFESLPHVDATVVGEAESELKDAVTRQPIVASLFVGEEFESYKAGDGIFEKQVICTQNSYGTNWGYGGYGLIRRDNGFCYGACEIAQDSFYPLWEVGKANDGLTSVDSGTVSEAAAVPGTVFSPSVVVPGFSKDADKIGEQQQHQNFPDESTSESTSSTWIGKNLIVEDDIKSPHVVDSPHSRLIERPPELIFRRGAIFPREPSASGLTIISDSVNAIAGSCEEKAISEDQLANWDKVNNESGNGQVLIKICPEAGVSAALPEAAYGCLSASALSKP</sequence>
<comment type="caution">
    <text evidence="1">The sequence shown here is derived from an EMBL/GenBank/DDBJ whole genome shotgun (WGS) entry which is preliminary data.</text>
</comment>
<evidence type="ECO:0000313" key="2">
    <source>
        <dbReference type="Proteomes" id="UP001177021"/>
    </source>
</evidence>
<organism evidence="1 2">
    <name type="scientific">Trifolium pratense</name>
    <name type="common">Red clover</name>
    <dbReference type="NCBI Taxonomy" id="57577"/>
    <lineage>
        <taxon>Eukaryota</taxon>
        <taxon>Viridiplantae</taxon>
        <taxon>Streptophyta</taxon>
        <taxon>Embryophyta</taxon>
        <taxon>Tracheophyta</taxon>
        <taxon>Spermatophyta</taxon>
        <taxon>Magnoliopsida</taxon>
        <taxon>eudicotyledons</taxon>
        <taxon>Gunneridae</taxon>
        <taxon>Pentapetalae</taxon>
        <taxon>rosids</taxon>
        <taxon>fabids</taxon>
        <taxon>Fabales</taxon>
        <taxon>Fabaceae</taxon>
        <taxon>Papilionoideae</taxon>
        <taxon>50 kb inversion clade</taxon>
        <taxon>NPAAA clade</taxon>
        <taxon>Hologalegina</taxon>
        <taxon>IRL clade</taxon>
        <taxon>Trifolieae</taxon>
        <taxon>Trifolium</taxon>
    </lineage>
</organism>
<proteinExistence type="predicted"/>
<protein>
    <submittedName>
        <fullName evidence="1">Uncharacterized protein</fullName>
    </submittedName>
</protein>
<gene>
    <name evidence="1" type="ORF">MILVUS5_LOCUS30242</name>
</gene>
<keyword evidence="2" id="KW-1185">Reference proteome</keyword>
<dbReference type="EMBL" id="CASHSV030000513">
    <property type="protein sequence ID" value="CAJ2665224.1"/>
    <property type="molecule type" value="Genomic_DNA"/>
</dbReference>
<dbReference type="Proteomes" id="UP001177021">
    <property type="component" value="Unassembled WGS sequence"/>
</dbReference>
<evidence type="ECO:0000313" key="1">
    <source>
        <dbReference type="EMBL" id="CAJ2665224.1"/>
    </source>
</evidence>